<dbReference type="AlphaFoldDB" id="A0A6G1ZBA3"/>
<gene>
    <name evidence="1" type="ORF">GKE01_07130</name>
</gene>
<organism evidence="1">
    <name type="scientific">Parabacteroides goldsteinii</name>
    <dbReference type="NCBI Taxonomy" id="328812"/>
    <lineage>
        <taxon>Bacteria</taxon>
        <taxon>Pseudomonadati</taxon>
        <taxon>Bacteroidota</taxon>
        <taxon>Bacteroidia</taxon>
        <taxon>Bacteroidales</taxon>
        <taxon>Tannerellaceae</taxon>
        <taxon>Parabacteroides</taxon>
    </lineage>
</organism>
<name>A0A6G1ZBA3_9BACT</name>
<comment type="caution">
    <text evidence="1">The sequence shown here is derived from an EMBL/GenBank/DDBJ whole genome shotgun (WGS) entry which is preliminary data.</text>
</comment>
<dbReference type="EMBL" id="WKLP01000008">
    <property type="protein sequence ID" value="MRY11244.1"/>
    <property type="molecule type" value="Genomic_DNA"/>
</dbReference>
<dbReference type="RefSeq" id="WP_010801570.1">
    <property type="nucleotide sequence ID" value="NZ_CAJSYT010000022.1"/>
</dbReference>
<reference evidence="1" key="1">
    <citation type="journal article" date="2019" name="Nat. Med.">
        <title>A library of human gut bacterial isolates paired with longitudinal multiomics data enables mechanistic microbiome research.</title>
        <authorList>
            <person name="Poyet M."/>
            <person name="Groussin M."/>
            <person name="Gibbons S.M."/>
            <person name="Avila-Pacheco J."/>
            <person name="Jiang X."/>
            <person name="Kearney S.M."/>
            <person name="Perrotta A.R."/>
            <person name="Berdy B."/>
            <person name="Zhao S."/>
            <person name="Lieberman T.D."/>
            <person name="Swanson P.K."/>
            <person name="Smith M."/>
            <person name="Roesemann S."/>
            <person name="Alexander J.E."/>
            <person name="Rich S.A."/>
            <person name="Livny J."/>
            <person name="Vlamakis H."/>
            <person name="Clish C."/>
            <person name="Bullock K."/>
            <person name="Deik A."/>
            <person name="Scott J."/>
            <person name="Pierce K.A."/>
            <person name="Xavier R.J."/>
            <person name="Alm E.J."/>
        </authorList>
    </citation>
    <scope>NUCLEOTIDE SEQUENCE</scope>
    <source>
        <strain evidence="1">BIOML-A4</strain>
    </source>
</reference>
<accession>A0A6G1ZBA3</accession>
<evidence type="ECO:0000313" key="1">
    <source>
        <dbReference type="EMBL" id="MRY11244.1"/>
    </source>
</evidence>
<sequence length="136" mass="15486">MKTSKLTFLLSILFWIGINIHAENPNKTNLSIVEQSCSDYYIHGLDYVYNQVGKRFTIIGDKPANVRVEWKVGDLEQVTQSLQYVVVVRGKAKGLQTVSAHVYGDNLDIILTKQVMAIDADDPNPNDTGYIQPWWW</sequence>
<proteinExistence type="predicted"/>
<protein>
    <submittedName>
        <fullName evidence="1">Uncharacterized protein</fullName>
    </submittedName>
</protein>